<dbReference type="AlphaFoldDB" id="X1KJ42"/>
<organism evidence="1">
    <name type="scientific">marine sediment metagenome</name>
    <dbReference type="NCBI Taxonomy" id="412755"/>
    <lineage>
        <taxon>unclassified sequences</taxon>
        <taxon>metagenomes</taxon>
        <taxon>ecological metagenomes</taxon>
    </lineage>
</organism>
<dbReference type="EMBL" id="BARV01006016">
    <property type="protein sequence ID" value="GAI06708.1"/>
    <property type="molecule type" value="Genomic_DNA"/>
</dbReference>
<protein>
    <submittedName>
        <fullName evidence="1">Uncharacterized protein</fullName>
    </submittedName>
</protein>
<sequence length="52" mass="5979">MAEMWKELFEGEGIPTRIMPAPGEPIGRELVTYLVLVSEDKKHVIEEVLRKL</sequence>
<proteinExistence type="predicted"/>
<accession>X1KJ42</accession>
<gene>
    <name evidence="1" type="ORF">S06H3_12278</name>
</gene>
<comment type="caution">
    <text evidence="1">The sequence shown here is derived from an EMBL/GenBank/DDBJ whole genome shotgun (WGS) entry which is preliminary data.</text>
</comment>
<reference evidence="1" key="1">
    <citation type="journal article" date="2014" name="Front. Microbiol.">
        <title>High frequency of phylogenetically diverse reductive dehalogenase-homologous genes in deep subseafloor sedimentary metagenomes.</title>
        <authorList>
            <person name="Kawai M."/>
            <person name="Futagami T."/>
            <person name="Toyoda A."/>
            <person name="Takaki Y."/>
            <person name="Nishi S."/>
            <person name="Hori S."/>
            <person name="Arai W."/>
            <person name="Tsubouchi T."/>
            <person name="Morono Y."/>
            <person name="Uchiyama I."/>
            <person name="Ito T."/>
            <person name="Fujiyama A."/>
            <person name="Inagaki F."/>
            <person name="Takami H."/>
        </authorList>
    </citation>
    <scope>NUCLEOTIDE SEQUENCE</scope>
    <source>
        <strain evidence="1">Expedition CK06-06</strain>
    </source>
</reference>
<name>X1KJ42_9ZZZZ</name>
<evidence type="ECO:0000313" key="1">
    <source>
        <dbReference type="EMBL" id="GAI06708.1"/>
    </source>
</evidence>